<dbReference type="AlphaFoldDB" id="A0A0N4U9K5"/>
<sequence>MPCIFLNFFDCAMIIIVVLSFFFNFFRYLKIIEIKCYTTESGKIMLAPSILYGTCLYITLKVSHNTSLVTFHPIRSFSPVLTILLSLYVLRKKLPTRRIMFIILLICLSTSATSIIFISFNLLNFYNAWSYLFGFAVLFMQPTAFVMIEHRSKMIANYVLYINTFNSLGLFLIFDLFEVTFYI</sequence>
<feature type="transmembrane region" description="Helical" evidence="1">
    <location>
        <begin position="6"/>
        <end position="29"/>
    </location>
</feature>
<organism evidence="3 5">
    <name type="scientific">Dracunculus medinensis</name>
    <name type="common">Guinea worm</name>
    <dbReference type="NCBI Taxonomy" id="318479"/>
    <lineage>
        <taxon>Eukaryota</taxon>
        <taxon>Metazoa</taxon>
        <taxon>Ecdysozoa</taxon>
        <taxon>Nematoda</taxon>
        <taxon>Chromadorea</taxon>
        <taxon>Rhabditida</taxon>
        <taxon>Spirurina</taxon>
        <taxon>Dracunculoidea</taxon>
        <taxon>Dracunculidae</taxon>
        <taxon>Dracunculus</taxon>
    </lineage>
</organism>
<dbReference type="EMBL" id="UYYG01001163">
    <property type="protein sequence ID" value="VDN57808.1"/>
    <property type="molecule type" value="Genomic_DNA"/>
</dbReference>
<feature type="transmembrane region" description="Helical" evidence="1">
    <location>
        <begin position="155"/>
        <end position="174"/>
    </location>
</feature>
<evidence type="ECO:0000313" key="3">
    <source>
        <dbReference type="Proteomes" id="UP000038040"/>
    </source>
</evidence>
<gene>
    <name evidence="2" type="ORF">DME_LOCUS7781</name>
</gene>
<proteinExistence type="predicted"/>
<dbReference type="Proteomes" id="UP000038040">
    <property type="component" value="Unplaced"/>
</dbReference>
<evidence type="ECO:0000313" key="2">
    <source>
        <dbReference type="EMBL" id="VDN57808.1"/>
    </source>
</evidence>
<feature type="transmembrane region" description="Helical" evidence="1">
    <location>
        <begin position="129"/>
        <end position="148"/>
    </location>
</feature>
<keyword evidence="4" id="KW-1185">Reference proteome</keyword>
<evidence type="ECO:0000256" key="1">
    <source>
        <dbReference type="SAM" id="Phobius"/>
    </source>
</evidence>
<keyword evidence="1" id="KW-0812">Transmembrane</keyword>
<reference evidence="5" key="1">
    <citation type="submission" date="2017-02" db="UniProtKB">
        <authorList>
            <consortium name="WormBaseParasite"/>
        </authorList>
    </citation>
    <scope>IDENTIFICATION</scope>
</reference>
<protein>
    <submittedName>
        <fullName evidence="5">EamA domain-containing protein</fullName>
    </submittedName>
</protein>
<reference evidence="2 4" key="2">
    <citation type="submission" date="2018-11" db="EMBL/GenBank/DDBJ databases">
        <authorList>
            <consortium name="Pathogen Informatics"/>
        </authorList>
    </citation>
    <scope>NUCLEOTIDE SEQUENCE [LARGE SCALE GENOMIC DNA]</scope>
</reference>
<dbReference type="STRING" id="318479.A0A0N4U9K5"/>
<keyword evidence="1" id="KW-0472">Membrane</keyword>
<dbReference type="WBParaSite" id="DME_0000377601-mRNA-1">
    <property type="protein sequence ID" value="DME_0000377601-mRNA-1"/>
    <property type="gene ID" value="DME_0000377601"/>
</dbReference>
<evidence type="ECO:0000313" key="4">
    <source>
        <dbReference type="Proteomes" id="UP000274756"/>
    </source>
</evidence>
<accession>A0A0N4U9K5</accession>
<dbReference type="Proteomes" id="UP000274756">
    <property type="component" value="Unassembled WGS sequence"/>
</dbReference>
<keyword evidence="1" id="KW-1133">Transmembrane helix</keyword>
<dbReference type="OrthoDB" id="417037at2759"/>
<evidence type="ECO:0000313" key="5">
    <source>
        <dbReference type="WBParaSite" id="DME_0000377601-mRNA-1"/>
    </source>
</evidence>
<feature type="transmembrane region" description="Helical" evidence="1">
    <location>
        <begin position="102"/>
        <end position="123"/>
    </location>
</feature>
<name>A0A0N4U9K5_DRAME</name>